<dbReference type="NCBIfam" id="TIGR03970">
    <property type="entry name" value="Rv0697"/>
    <property type="match status" value="1"/>
</dbReference>
<dbReference type="PIRSF" id="PIRSF000137">
    <property type="entry name" value="Alcohol_oxidase"/>
    <property type="match status" value="1"/>
</dbReference>
<dbReference type="Pfam" id="PF00732">
    <property type="entry name" value="GMC_oxred_N"/>
    <property type="match status" value="1"/>
</dbReference>
<accession>A0A402C3M3</accession>
<evidence type="ECO:0000256" key="2">
    <source>
        <dbReference type="ARBA" id="ARBA00010790"/>
    </source>
</evidence>
<dbReference type="InterPro" id="IPR036188">
    <property type="entry name" value="FAD/NAD-bd_sf"/>
</dbReference>
<comment type="cofactor">
    <cofactor evidence="1">
        <name>FAD</name>
        <dbReference type="ChEBI" id="CHEBI:57692"/>
    </cofactor>
</comment>
<gene>
    <name evidence="6" type="ORF">Rhow_001207</name>
</gene>
<dbReference type="Proteomes" id="UP000287519">
    <property type="component" value="Unassembled WGS sequence"/>
</dbReference>
<dbReference type="Gene3D" id="3.30.410.40">
    <property type="match status" value="1"/>
</dbReference>
<sequence>MEYDVIVVGSGSTGGVLAARLSEKESRSVLLIEAGNVYDRQDQMPDALIDPSNMSTSMPGNPNSWSLLGTLIPGVAVPVARGKGMGGSSAINGGYFERAPRSNFDDWVKGGNDEWSYEKVLPYYLRSETDHDFHNDLHGSTGPIHVHRETADRAPEFTGAFTDACKGLGFADELDKNGGGQGGVGPVPLNVWNGVRQSTGIAYLLPALGRPNLRVVGNAVARRVLFSGNRCTGVEVDVNGVREVFRGAEVVLSAGALRSPQLLMLSGIGPADHLRGHGIDVLHHLPGVGQNLTDHPELSVKWEFDGKCTQSPGRGVVTSALNWTAEDSDHSDDLEILPFVISSGDMMRVTSMAKNPKQALGALRKTSTKFVVDQARNLRRPFTVIGLQQEDSRGTVTLDSGDPTTLPKINYNLLSEESDRRRLREAIRVTAEIYNSAAVRAIGGRMTNLSTDDLATDQSIDDWARRNIFAVGHASSTCRMGSDPDDGAVVDQYGKVHGVEGLRVADTSIFPKIPSRGPNATAVMVGERLVEFFD</sequence>
<keyword evidence="7" id="KW-1185">Reference proteome</keyword>
<dbReference type="InterPro" id="IPR012132">
    <property type="entry name" value="GMC_OxRdtase"/>
</dbReference>
<evidence type="ECO:0000259" key="5">
    <source>
        <dbReference type="PROSITE" id="PS00624"/>
    </source>
</evidence>
<dbReference type="InterPro" id="IPR007867">
    <property type="entry name" value="GMC_OxRtase_C"/>
</dbReference>
<protein>
    <submittedName>
        <fullName evidence="6">Choline dehydrogenase</fullName>
    </submittedName>
</protein>
<comment type="similarity">
    <text evidence="2">Belongs to the GMC oxidoreductase family.</text>
</comment>
<dbReference type="AlphaFoldDB" id="A0A402C3M3"/>
<dbReference type="InterPro" id="IPR000172">
    <property type="entry name" value="GMC_OxRdtase_N"/>
</dbReference>
<evidence type="ECO:0000256" key="3">
    <source>
        <dbReference type="ARBA" id="ARBA00022630"/>
    </source>
</evidence>
<dbReference type="InterPro" id="IPR023978">
    <property type="entry name" value="GMC_oxidoreductase_bact"/>
</dbReference>
<comment type="caution">
    <text evidence="6">The sequence shown here is derived from an EMBL/GenBank/DDBJ whole genome shotgun (WGS) entry which is preliminary data.</text>
</comment>
<dbReference type="SUPFAM" id="SSF54373">
    <property type="entry name" value="FAD-linked reductases, C-terminal domain"/>
    <property type="match status" value="1"/>
</dbReference>
<dbReference type="SUPFAM" id="SSF51905">
    <property type="entry name" value="FAD/NAD(P)-binding domain"/>
    <property type="match status" value="1"/>
</dbReference>
<proteinExistence type="inferred from homology"/>
<dbReference type="Gene3D" id="3.50.50.60">
    <property type="entry name" value="FAD/NAD(P)-binding domain"/>
    <property type="match status" value="1"/>
</dbReference>
<dbReference type="RefSeq" id="WP_192581781.1">
    <property type="nucleotide sequence ID" value="NZ_BHYM01000017.1"/>
</dbReference>
<keyword evidence="4" id="KW-0274">FAD</keyword>
<dbReference type="PROSITE" id="PS00624">
    <property type="entry name" value="GMC_OXRED_2"/>
    <property type="match status" value="1"/>
</dbReference>
<evidence type="ECO:0000256" key="4">
    <source>
        <dbReference type="ARBA" id="ARBA00022827"/>
    </source>
</evidence>
<feature type="domain" description="Glucose-methanol-choline oxidoreductase N-terminal" evidence="5">
    <location>
        <begin position="255"/>
        <end position="269"/>
    </location>
</feature>
<dbReference type="Pfam" id="PF05199">
    <property type="entry name" value="GMC_oxred_C"/>
    <property type="match status" value="1"/>
</dbReference>
<dbReference type="PANTHER" id="PTHR11552">
    <property type="entry name" value="GLUCOSE-METHANOL-CHOLINE GMC OXIDOREDUCTASE"/>
    <property type="match status" value="1"/>
</dbReference>
<name>A0A402C3M3_RHOWR</name>
<reference evidence="6 7" key="1">
    <citation type="submission" date="2018-11" db="EMBL/GenBank/DDBJ databases">
        <title>Microbial catabolism of amino acid.</title>
        <authorList>
            <person name="Hibi M."/>
            <person name="Ogawa J."/>
        </authorList>
    </citation>
    <scope>NUCLEOTIDE SEQUENCE [LARGE SCALE GENOMIC DNA]</scope>
    <source>
        <strain evidence="6 7">C31-06</strain>
    </source>
</reference>
<keyword evidence="3" id="KW-0285">Flavoprotein</keyword>
<evidence type="ECO:0000313" key="7">
    <source>
        <dbReference type="Proteomes" id="UP000287519"/>
    </source>
</evidence>
<dbReference type="PANTHER" id="PTHR11552:SF147">
    <property type="entry name" value="CHOLINE DEHYDROGENASE, MITOCHONDRIAL"/>
    <property type="match status" value="1"/>
</dbReference>
<dbReference type="GO" id="GO:0016614">
    <property type="term" value="F:oxidoreductase activity, acting on CH-OH group of donors"/>
    <property type="evidence" value="ECO:0007669"/>
    <property type="project" value="InterPro"/>
</dbReference>
<dbReference type="GO" id="GO:0050660">
    <property type="term" value="F:flavin adenine dinucleotide binding"/>
    <property type="evidence" value="ECO:0007669"/>
    <property type="project" value="InterPro"/>
</dbReference>
<evidence type="ECO:0000313" key="6">
    <source>
        <dbReference type="EMBL" id="GCE38168.1"/>
    </source>
</evidence>
<dbReference type="EMBL" id="BHYM01000017">
    <property type="protein sequence ID" value="GCE38168.1"/>
    <property type="molecule type" value="Genomic_DNA"/>
</dbReference>
<organism evidence="6 7">
    <name type="scientific">Rhodococcus wratislaviensis</name>
    <name type="common">Tsukamurella wratislaviensis</name>
    <dbReference type="NCBI Taxonomy" id="44752"/>
    <lineage>
        <taxon>Bacteria</taxon>
        <taxon>Bacillati</taxon>
        <taxon>Actinomycetota</taxon>
        <taxon>Actinomycetes</taxon>
        <taxon>Mycobacteriales</taxon>
        <taxon>Nocardiaceae</taxon>
        <taxon>Rhodococcus</taxon>
    </lineage>
</organism>
<evidence type="ECO:0000256" key="1">
    <source>
        <dbReference type="ARBA" id="ARBA00001974"/>
    </source>
</evidence>